<dbReference type="Proteomes" id="UP000053617">
    <property type="component" value="Unassembled WGS sequence"/>
</dbReference>
<comment type="subcellular location">
    <subcellularLocation>
        <location evidence="2">Mitochondrion</location>
    </subcellularLocation>
</comment>
<evidence type="ECO:0000313" key="8">
    <source>
        <dbReference type="Proteomes" id="UP000053617"/>
    </source>
</evidence>
<evidence type="ECO:0000256" key="6">
    <source>
        <dbReference type="SAM" id="MobiDB-lite"/>
    </source>
</evidence>
<dbReference type="GO" id="GO:0005634">
    <property type="term" value="C:nucleus"/>
    <property type="evidence" value="ECO:0007669"/>
    <property type="project" value="TreeGrafter"/>
</dbReference>
<evidence type="ECO:0000256" key="2">
    <source>
        <dbReference type="ARBA" id="ARBA00004173"/>
    </source>
</evidence>
<dbReference type="EMBL" id="KN847480">
    <property type="protein sequence ID" value="KIX02078.1"/>
    <property type="molecule type" value="Genomic_DNA"/>
</dbReference>
<dbReference type="GeneID" id="25296088"/>
<gene>
    <name evidence="7" type="ORF">Z518_08017</name>
</gene>
<dbReference type="OrthoDB" id="5578174at2759"/>
<evidence type="ECO:0000256" key="5">
    <source>
        <dbReference type="ARBA" id="ARBA00022946"/>
    </source>
</evidence>
<feature type="compositionally biased region" description="Basic and acidic residues" evidence="6">
    <location>
        <begin position="150"/>
        <end position="185"/>
    </location>
</feature>
<keyword evidence="5" id="KW-0809">Transit peptide</keyword>
<dbReference type="PANTHER" id="PTHR13475:SF3">
    <property type="entry name" value="NEUGRIN"/>
    <property type="match status" value="1"/>
</dbReference>
<dbReference type="RefSeq" id="XP_013269214.1">
    <property type="nucleotide sequence ID" value="XM_013413760.1"/>
</dbReference>
<evidence type="ECO:0000256" key="4">
    <source>
        <dbReference type="ARBA" id="ARBA00013566"/>
    </source>
</evidence>
<name>A0A0D2GUY7_9EURO</name>
<feature type="region of interest" description="Disordered" evidence="6">
    <location>
        <begin position="23"/>
        <end position="112"/>
    </location>
</feature>
<comment type="similarity">
    <text evidence="3">Belongs to the RRG9 family.</text>
</comment>
<feature type="compositionally biased region" description="Low complexity" evidence="6">
    <location>
        <begin position="43"/>
        <end position="54"/>
    </location>
</feature>
<accession>A0A0D2GUY7</accession>
<keyword evidence="8" id="KW-1185">Reference proteome</keyword>
<dbReference type="InterPro" id="IPR010487">
    <property type="entry name" value="NGRN/Rrg9"/>
</dbReference>
<evidence type="ECO:0000256" key="3">
    <source>
        <dbReference type="ARBA" id="ARBA00010895"/>
    </source>
</evidence>
<reference evidence="7 8" key="1">
    <citation type="submission" date="2015-01" db="EMBL/GenBank/DDBJ databases">
        <title>The Genome Sequence of Rhinocladiella mackenzie CBS 650.93.</title>
        <authorList>
            <consortium name="The Broad Institute Genomics Platform"/>
            <person name="Cuomo C."/>
            <person name="de Hoog S."/>
            <person name="Gorbushina A."/>
            <person name="Stielow B."/>
            <person name="Teixiera M."/>
            <person name="Abouelleil A."/>
            <person name="Chapman S.B."/>
            <person name="Priest M."/>
            <person name="Young S.K."/>
            <person name="Wortman J."/>
            <person name="Nusbaum C."/>
            <person name="Birren B."/>
        </authorList>
    </citation>
    <scope>NUCLEOTIDE SEQUENCE [LARGE SCALE GENOMIC DNA]</scope>
    <source>
        <strain evidence="7 8">CBS 650.93</strain>
    </source>
</reference>
<feature type="region of interest" description="Disordered" evidence="6">
    <location>
        <begin position="126"/>
        <end position="191"/>
    </location>
</feature>
<dbReference type="STRING" id="1442369.A0A0D2GUY7"/>
<proteinExistence type="inferred from homology"/>
<evidence type="ECO:0000313" key="7">
    <source>
        <dbReference type="EMBL" id="KIX02078.1"/>
    </source>
</evidence>
<dbReference type="Pfam" id="PF06413">
    <property type="entry name" value="Neugrin"/>
    <property type="match status" value="1"/>
</dbReference>
<dbReference type="GO" id="GO:0005739">
    <property type="term" value="C:mitochondrion"/>
    <property type="evidence" value="ECO:0007669"/>
    <property type="project" value="UniProtKB-SubCell"/>
</dbReference>
<evidence type="ECO:0000256" key="1">
    <source>
        <dbReference type="ARBA" id="ARBA00003548"/>
    </source>
</evidence>
<dbReference type="HOGENOM" id="CLU_047598_3_0_1"/>
<protein>
    <recommendedName>
        <fullName evidence="4">Required for respiratory growth protein 9, mitochondrial</fullName>
    </recommendedName>
</protein>
<dbReference type="AlphaFoldDB" id="A0A0D2GUY7"/>
<comment type="function">
    <text evidence="1">Required for respiratory activity and maintenance and expression of the mitochondrial genome.</text>
</comment>
<dbReference type="VEuPathDB" id="FungiDB:Z518_08017"/>
<dbReference type="PANTHER" id="PTHR13475">
    <property type="entry name" value="NEUGRIN"/>
    <property type="match status" value="1"/>
</dbReference>
<sequence length="295" mass="34666">MTLNSQNCARIFWTVARSSRLPRRLTPPAYSHPRIPQIKYRPSTESSCQPSSSTNAREFCSSVHHRRRGQSGQDVEEETVEDFQPSDSKDQNSKRTASTETEEDDSIMVISRHNYRDKDGRLWLSPTEENEVGGAGRRRKQKKLTLKDLAIPKEESKGKKNNREREPWQIQKEGLKKKFGEEGWNPRKKLSPDAMEGIRALHEQDPEKYSTPVLAETFKVSPEAIRRILKSKWRPTEEEMEKRRQRWARRHDRIWDHLSELGLRPKRITEREIEDPNEFDEKLRAQEILDNARDA</sequence>
<organism evidence="7 8">
    <name type="scientific">Rhinocladiella mackenziei CBS 650.93</name>
    <dbReference type="NCBI Taxonomy" id="1442369"/>
    <lineage>
        <taxon>Eukaryota</taxon>
        <taxon>Fungi</taxon>
        <taxon>Dikarya</taxon>
        <taxon>Ascomycota</taxon>
        <taxon>Pezizomycotina</taxon>
        <taxon>Eurotiomycetes</taxon>
        <taxon>Chaetothyriomycetidae</taxon>
        <taxon>Chaetothyriales</taxon>
        <taxon>Herpotrichiellaceae</taxon>
        <taxon>Rhinocladiella</taxon>
    </lineage>
</organism>